<dbReference type="InterPro" id="IPR014756">
    <property type="entry name" value="Ig_E-set"/>
</dbReference>
<reference evidence="4" key="1">
    <citation type="submission" date="2023-11" db="EMBL/GenBank/DDBJ databases">
        <title>Genome assemblies of two species of porcelain crab, Petrolisthes cinctipes and Petrolisthes manimaculis (Anomura: Porcellanidae).</title>
        <authorList>
            <person name="Angst P."/>
        </authorList>
    </citation>
    <scope>NUCLEOTIDE SEQUENCE</scope>
    <source>
        <strain evidence="4">PB745_02</strain>
        <tissue evidence="4">Gill</tissue>
    </source>
</reference>
<dbReference type="EMBL" id="JAWZYT010000823">
    <property type="protein sequence ID" value="KAK4318530.1"/>
    <property type="molecule type" value="Genomic_DNA"/>
</dbReference>
<feature type="repeat" description="Filamin" evidence="3">
    <location>
        <begin position="193"/>
        <end position="286"/>
    </location>
</feature>
<protein>
    <submittedName>
        <fullName evidence="4">Uncharacterized protein</fullName>
    </submittedName>
</protein>
<keyword evidence="5" id="KW-1185">Reference proteome</keyword>
<dbReference type="Proteomes" id="UP001292094">
    <property type="component" value="Unassembled WGS sequence"/>
</dbReference>
<feature type="repeat" description="Filamin" evidence="3">
    <location>
        <begin position="14"/>
        <end position="108"/>
    </location>
</feature>
<keyword evidence="2" id="KW-0677">Repeat</keyword>
<dbReference type="InterPro" id="IPR017868">
    <property type="entry name" value="Filamin/ABP280_repeat-like"/>
</dbReference>
<dbReference type="Pfam" id="PF00630">
    <property type="entry name" value="Filamin"/>
    <property type="match status" value="5"/>
</dbReference>
<feature type="repeat" description="Filamin" evidence="3">
    <location>
        <begin position="315"/>
        <end position="409"/>
    </location>
</feature>
<feature type="repeat" description="Filamin" evidence="3">
    <location>
        <begin position="413"/>
        <end position="498"/>
    </location>
</feature>
<dbReference type="InterPro" id="IPR013783">
    <property type="entry name" value="Ig-like_fold"/>
</dbReference>
<name>A0AAE1UGQ1_9EUCA</name>
<feature type="repeat" description="Filamin" evidence="3">
    <location>
        <begin position="120"/>
        <end position="195"/>
    </location>
</feature>
<sequence>MCVLALGSPWSVDVMDGSGSRVAVLGDTIKHFPAGHLSAFDISAANVSKEDIQVHIISPNGLPVPAQVLDNGDHTFRVEFVPRSAGEHRIHVAYKSEAIPGSPFSCKVYDVAAIKVRPADRGMVDKPVTFLVETNNAGPGNLEVTVNNGQVPTSAQAQGNRVYAISFTPKEAKPHVVELKFNGENVPGSPFYCKVVDVSRVTMVGAGLEKVPVDHPATFTVDSKASVDQLEVKVMSPLRLSLESHVSTNAEGKLQVQYTPTEVGDHSVEVRVAGMLMPGSPFLVKAYDANRVRVTEVAAGIVGKLVYFCSSPFRCRVSDSSQVMVSGAGLKMSSIARPVIITVDPQSADVSHCVVQVLSPSGAHVPVKVSGKLPSKLSAEFQPLEVGPHTVSVSMDGEGVGGSPFTCNIYDVTKVQVTGLDHTKINRPVTFTVDASQAGEGTLELLVTTAKASVRAEVAARSRELYDITFTPHEPIPHFVKITFNEEDVVGSPFKCEVREFDRL</sequence>
<evidence type="ECO:0000256" key="2">
    <source>
        <dbReference type="ARBA" id="ARBA00022737"/>
    </source>
</evidence>
<dbReference type="AlphaFoldDB" id="A0AAE1UGQ1"/>
<organism evidence="4 5">
    <name type="scientific">Petrolisthes manimaculis</name>
    <dbReference type="NCBI Taxonomy" id="1843537"/>
    <lineage>
        <taxon>Eukaryota</taxon>
        <taxon>Metazoa</taxon>
        <taxon>Ecdysozoa</taxon>
        <taxon>Arthropoda</taxon>
        <taxon>Crustacea</taxon>
        <taxon>Multicrustacea</taxon>
        <taxon>Malacostraca</taxon>
        <taxon>Eumalacostraca</taxon>
        <taxon>Eucarida</taxon>
        <taxon>Decapoda</taxon>
        <taxon>Pleocyemata</taxon>
        <taxon>Anomura</taxon>
        <taxon>Galatheoidea</taxon>
        <taxon>Porcellanidae</taxon>
        <taxon>Petrolisthes</taxon>
    </lineage>
</organism>
<evidence type="ECO:0000313" key="5">
    <source>
        <dbReference type="Proteomes" id="UP001292094"/>
    </source>
</evidence>
<dbReference type="SMART" id="SM00557">
    <property type="entry name" value="IG_FLMN"/>
    <property type="match status" value="5"/>
</dbReference>
<proteinExistence type="inferred from homology"/>
<evidence type="ECO:0000256" key="3">
    <source>
        <dbReference type="PROSITE-ProRule" id="PRU00087"/>
    </source>
</evidence>
<dbReference type="GO" id="GO:0030036">
    <property type="term" value="P:actin cytoskeleton organization"/>
    <property type="evidence" value="ECO:0007669"/>
    <property type="project" value="InterPro"/>
</dbReference>
<dbReference type="PANTHER" id="PTHR38537">
    <property type="entry name" value="JITTERBUG, ISOFORM N"/>
    <property type="match status" value="1"/>
</dbReference>
<dbReference type="PANTHER" id="PTHR38537:SF13">
    <property type="entry name" value="JITTERBUG, ISOFORM N"/>
    <property type="match status" value="1"/>
</dbReference>
<evidence type="ECO:0000256" key="1">
    <source>
        <dbReference type="ARBA" id="ARBA00009238"/>
    </source>
</evidence>
<evidence type="ECO:0000313" key="4">
    <source>
        <dbReference type="EMBL" id="KAK4318530.1"/>
    </source>
</evidence>
<comment type="similarity">
    <text evidence="1">Belongs to the filamin family.</text>
</comment>
<dbReference type="InterPro" id="IPR044801">
    <property type="entry name" value="Filamin"/>
</dbReference>
<dbReference type="SUPFAM" id="SSF81296">
    <property type="entry name" value="E set domains"/>
    <property type="match status" value="5"/>
</dbReference>
<dbReference type="PROSITE" id="PS50194">
    <property type="entry name" value="FILAMIN_REPEAT"/>
    <property type="match status" value="5"/>
</dbReference>
<dbReference type="Gene3D" id="2.60.40.10">
    <property type="entry name" value="Immunoglobulins"/>
    <property type="match status" value="5"/>
</dbReference>
<accession>A0AAE1UGQ1</accession>
<gene>
    <name evidence="4" type="ORF">Pmani_010471</name>
</gene>
<comment type="caution">
    <text evidence="4">The sequence shown here is derived from an EMBL/GenBank/DDBJ whole genome shotgun (WGS) entry which is preliminary data.</text>
</comment>
<dbReference type="GO" id="GO:0051015">
    <property type="term" value="F:actin filament binding"/>
    <property type="evidence" value="ECO:0007669"/>
    <property type="project" value="InterPro"/>
</dbReference>
<dbReference type="InterPro" id="IPR001298">
    <property type="entry name" value="Filamin/ABP280_rpt"/>
</dbReference>